<feature type="compositionally biased region" description="Acidic residues" evidence="5">
    <location>
        <begin position="165"/>
        <end position="205"/>
    </location>
</feature>
<sequence length="205" mass="22535">MAFRGRGRGRGGGGGFGGRGISVADIVGGTMEELGISHTQMMSLNGETTPLFPPIKLPAPAPLTDSDKYLVHKMRIVADRMVNLYPSAHQKTDVSDDAEMVHVTVPEMAMEDPLVCFVPREINESMSHELLTSTDGRAAILRPRAFEQTLKSLEQKEGKAKPDALDEEEEADEDEDMGDEEIDDYQQDYYGSDDNDSDGGYEEAY</sequence>
<dbReference type="EMBL" id="JH767165">
    <property type="protein sequence ID" value="EQC32071.1"/>
    <property type="molecule type" value="Genomic_DNA"/>
</dbReference>
<dbReference type="Proteomes" id="UP000030762">
    <property type="component" value="Unassembled WGS sequence"/>
</dbReference>
<keyword evidence="3 4" id="KW-0539">Nucleus</keyword>
<organism evidence="6 7">
    <name type="scientific">Saprolegnia diclina (strain VS20)</name>
    <dbReference type="NCBI Taxonomy" id="1156394"/>
    <lineage>
        <taxon>Eukaryota</taxon>
        <taxon>Sar</taxon>
        <taxon>Stramenopiles</taxon>
        <taxon>Oomycota</taxon>
        <taxon>Saprolegniomycetes</taxon>
        <taxon>Saprolegniales</taxon>
        <taxon>Saprolegniaceae</taxon>
        <taxon>Saprolegnia</taxon>
    </lineage>
</organism>
<feature type="region of interest" description="Disordered" evidence="5">
    <location>
        <begin position="152"/>
        <end position="205"/>
    </location>
</feature>
<comment type="subunit">
    <text evidence="4">Component of the RNA polymerase III (Pol III) complex.</text>
</comment>
<dbReference type="GO" id="GO:0005666">
    <property type="term" value="C:RNA polymerase III complex"/>
    <property type="evidence" value="ECO:0007669"/>
    <property type="project" value="UniProtKB-UniRule"/>
</dbReference>
<evidence type="ECO:0000256" key="2">
    <source>
        <dbReference type="ARBA" id="ARBA00008352"/>
    </source>
</evidence>
<dbReference type="OMA" id="PEMAMED"/>
<dbReference type="VEuPathDB" id="FungiDB:SDRG_10268"/>
<name>T0QBL1_SAPDV</name>
<reference evidence="6 7" key="1">
    <citation type="submission" date="2012-04" db="EMBL/GenBank/DDBJ databases">
        <title>The Genome Sequence of Saprolegnia declina VS20.</title>
        <authorList>
            <consortium name="The Broad Institute Genome Sequencing Platform"/>
            <person name="Russ C."/>
            <person name="Nusbaum C."/>
            <person name="Tyler B."/>
            <person name="van West P."/>
            <person name="Dieguez-Uribeondo J."/>
            <person name="de Bruijn I."/>
            <person name="Tripathy S."/>
            <person name="Jiang R."/>
            <person name="Young S.K."/>
            <person name="Zeng Q."/>
            <person name="Gargeya S."/>
            <person name="Fitzgerald M."/>
            <person name="Haas B."/>
            <person name="Abouelleil A."/>
            <person name="Alvarado L."/>
            <person name="Arachchi H.M."/>
            <person name="Berlin A."/>
            <person name="Chapman S.B."/>
            <person name="Goldberg J."/>
            <person name="Griggs A."/>
            <person name="Gujja S."/>
            <person name="Hansen M."/>
            <person name="Howarth C."/>
            <person name="Imamovic A."/>
            <person name="Larimer J."/>
            <person name="McCowen C."/>
            <person name="Montmayeur A."/>
            <person name="Murphy C."/>
            <person name="Neiman D."/>
            <person name="Pearson M."/>
            <person name="Priest M."/>
            <person name="Roberts A."/>
            <person name="Saif S."/>
            <person name="Shea T."/>
            <person name="Sisk P."/>
            <person name="Sykes S."/>
            <person name="Wortman J."/>
            <person name="Nusbaum C."/>
            <person name="Birren B."/>
        </authorList>
    </citation>
    <scope>NUCLEOTIDE SEQUENCE [LARGE SCALE GENOMIC DNA]</scope>
    <source>
        <strain evidence="6 7">VS20</strain>
    </source>
</reference>
<proteinExistence type="inferred from homology"/>
<evidence type="ECO:0000256" key="1">
    <source>
        <dbReference type="ARBA" id="ARBA00004123"/>
    </source>
</evidence>
<dbReference type="InParanoid" id="T0QBL1"/>
<comment type="similarity">
    <text evidence="2 4">Belongs to the eukaryotic RPC7 RNA polymerase subunit family.</text>
</comment>
<dbReference type="PIRSF" id="PIRSF000777">
    <property type="entry name" value="RNA_polIII_C31"/>
    <property type="match status" value="1"/>
</dbReference>
<evidence type="ECO:0000313" key="7">
    <source>
        <dbReference type="Proteomes" id="UP000030762"/>
    </source>
</evidence>
<keyword evidence="7" id="KW-1185">Reference proteome</keyword>
<evidence type="ECO:0000256" key="5">
    <source>
        <dbReference type="SAM" id="MobiDB-lite"/>
    </source>
</evidence>
<evidence type="ECO:0000256" key="4">
    <source>
        <dbReference type="PIRNR" id="PIRNR000777"/>
    </source>
</evidence>
<gene>
    <name evidence="6" type="ORF">SDRG_10268</name>
</gene>
<dbReference type="GO" id="GO:0006383">
    <property type="term" value="P:transcription by RNA polymerase III"/>
    <property type="evidence" value="ECO:0007669"/>
    <property type="project" value="UniProtKB-UniRule"/>
</dbReference>
<feature type="compositionally biased region" description="Basic and acidic residues" evidence="5">
    <location>
        <begin position="153"/>
        <end position="164"/>
    </location>
</feature>
<dbReference type="eggNOG" id="ENOG502RM9R">
    <property type="taxonomic scope" value="Eukaryota"/>
</dbReference>
<dbReference type="OrthoDB" id="155720at2759"/>
<evidence type="ECO:0000313" key="6">
    <source>
        <dbReference type="EMBL" id="EQC32071.1"/>
    </source>
</evidence>
<dbReference type="RefSeq" id="XP_008614473.1">
    <property type="nucleotide sequence ID" value="XM_008616251.1"/>
</dbReference>
<dbReference type="AlphaFoldDB" id="T0QBL1"/>
<accession>T0QBL1</accession>
<dbReference type="InterPro" id="IPR024661">
    <property type="entry name" value="RNA_pol_III_Rpc31"/>
</dbReference>
<comment type="function">
    <text evidence="4">DNA-dependent RNA polymerase catalyzes the transcription of DNA into RNA using the four ribonucleoside triphosphates as substrates. Specific peripheric component of RNA polymerase III which synthesizes small RNAs, such as 5S rRNA and tRNAs.</text>
</comment>
<comment type="subcellular location">
    <subcellularLocation>
        <location evidence="1 4">Nucleus</location>
    </subcellularLocation>
</comment>
<protein>
    <recommendedName>
        <fullName evidence="4">DNA-directed RNA polymerase III subunit</fullName>
    </recommendedName>
</protein>
<evidence type="ECO:0000256" key="3">
    <source>
        <dbReference type="ARBA" id="ARBA00023242"/>
    </source>
</evidence>
<dbReference type="GeneID" id="19950995"/>